<dbReference type="OrthoDB" id="1098088at2"/>
<keyword evidence="2" id="KW-1185">Reference proteome</keyword>
<dbReference type="AlphaFoldDB" id="A0A4R5DI00"/>
<dbReference type="EMBL" id="SMFL01000006">
    <property type="protein sequence ID" value="TDE13686.1"/>
    <property type="molecule type" value="Genomic_DNA"/>
</dbReference>
<name>A0A4R5DI00_9BACT</name>
<reference evidence="1 2" key="1">
    <citation type="submission" date="2019-03" db="EMBL/GenBank/DDBJ databases">
        <title>Dyadobacter AR-3-6 sp. nov., isolated from arctic soil.</title>
        <authorList>
            <person name="Chaudhary D.K."/>
        </authorList>
    </citation>
    <scope>NUCLEOTIDE SEQUENCE [LARGE SCALE GENOMIC DNA]</scope>
    <source>
        <strain evidence="1 2">AR-3-6</strain>
    </source>
</reference>
<gene>
    <name evidence="1" type="ORF">E0F88_17450</name>
</gene>
<evidence type="ECO:0000313" key="1">
    <source>
        <dbReference type="EMBL" id="TDE13686.1"/>
    </source>
</evidence>
<proteinExistence type="predicted"/>
<dbReference type="RefSeq" id="WP_131959563.1">
    <property type="nucleotide sequence ID" value="NZ_SMFL01000006.1"/>
</dbReference>
<comment type="caution">
    <text evidence="1">The sequence shown here is derived from an EMBL/GenBank/DDBJ whole genome shotgun (WGS) entry which is preliminary data.</text>
</comment>
<protein>
    <submittedName>
        <fullName evidence="1">Uncharacterized protein</fullName>
    </submittedName>
</protein>
<accession>A0A4R5DI00</accession>
<organism evidence="1 2">
    <name type="scientific">Dyadobacter psychrotolerans</name>
    <dbReference type="NCBI Taxonomy" id="2541721"/>
    <lineage>
        <taxon>Bacteria</taxon>
        <taxon>Pseudomonadati</taxon>
        <taxon>Bacteroidota</taxon>
        <taxon>Cytophagia</taxon>
        <taxon>Cytophagales</taxon>
        <taxon>Spirosomataceae</taxon>
        <taxon>Dyadobacter</taxon>
    </lineage>
</organism>
<sequence length="200" mass="22804">MNPSSDNISSFESFRENKKIPKVIENEVLKALSFYPELRKTPIDFVFKQNIKKSVMQAQPDVPAMLKGKRGYKINISALFRLTTTAIPIHQIPQDIMIGWIGHELGHVMDYENRSITGMVKFGLGYLLSANFIRHAERVADTYAVDHGLGSYILQTKKFILSHAQLSEKYKNKIARLYLSPDDIVEQVRIYEAKQLGTTS</sequence>
<dbReference type="Proteomes" id="UP000294850">
    <property type="component" value="Unassembled WGS sequence"/>
</dbReference>
<evidence type="ECO:0000313" key="2">
    <source>
        <dbReference type="Proteomes" id="UP000294850"/>
    </source>
</evidence>